<organism evidence="2 3">
    <name type="scientific">Amycolatopsis japonica</name>
    <dbReference type="NCBI Taxonomy" id="208439"/>
    <lineage>
        <taxon>Bacteria</taxon>
        <taxon>Bacillati</taxon>
        <taxon>Actinomycetota</taxon>
        <taxon>Actinomycetes</taxon>
        <taxon>Pseudonocardiales</taxon>
        <taxon>Pseudonocardiaceae</taxon>
        <taxon>Amycolatopsis</taxon>
        <taxon>Amycolatopsis japonica group</taxon>
    </lineage>
</organism>
<evidence type="ECO:0000313" key="3">
    <source>
        <dbReference type="Proteomes" id="UP000028492"/>
    </source>
</evidence>
<keyword evidence="3" id="KW-1185">Reference proteome</keyword>
<dbReference type="Proteomes" id="UP000028492">
    <property type="component" value="Chromosome"/>
</dbReference>
<dbReference type="Gene3D" id="1.10.30.50">
    <property type="match status" value="1"/>
</dbReference>
<gene>
    <name evidence="2" type="ORF">AJAP_36940</name>
</gene>
<dbReference type="RefSeq" id="WP_038520038.1">
    <property type="nucleotide sequence ID" value="NZ_CP008953.1"/>
</dbReference>
<accession>A0A075V6V4</accession>
<dbReference type="STRING" id="208439.AJAP_36940"/>
<dbReference type="HOGENOM" id="CLU_1053447_0_0_11"/>
<dbReference type="eggNOG" id="COG1403">
    <property type="taxonomic scope" value="Bacteria"/>
</dbReference>
<dbReference type="Pfam" id="PF01844">
    <property type="entry name" value="HNH"/>
    <property type="match status" value="1"/>
</dbReference>
<dbReference type="InterPro" id="IPR003615">
    <property type="entry name" value="HNH_nuc"/>
</dbReference>
<dbReference type="AlphaFoldDB" id="A0A075V6V4"/>
<proteinExistence type="predicted"/>
<dbReference type="EMBL" id="CP008953">
    <property type="protein sequence ID" value="AIG80186.1"/>
    <property type="molecule type" value="Genomic_DNA"/>
</dbReference>
<dbReference type="InterPro" id="IPR002711">
    <property type="entry name" value="HNH"/>
</dbReference>
<dbReference type="GO" id="GO:0008270">
    <property type="term" value="F:zinc ion binding"/>
    <property type="evidence" value="ECO:0007669"/>
    <property type="project" value="InterPro"/>
</dbReference>
<sequence>MIGIRRIALPGQVVADLEELTARIPSGDTKEARRLWRVSRAVRRSLRAGLDVMAAGRGYCMYCGDGLGSTVDHFEPIARNPGRVFDWLNHVLACEYCNSHHKRDLFPVDEDGNSLLVDPTAEDPLEHLFLVLSIGTYRALTEKGEQTIKVCGLNRAQLARGRETAVNQVSALVLAWWTARELGDEAKRRAMVWTLLDQPHADVLHAMLRQARMPGARVVFRADDELIDLLRAPELAEDLQLSGGAV</sequence>
<evidence type="ECO:0000259" key="1">
    <source>
        <dbReference type="Pfam" id="PF01844"/>
    </source>
</evidence>
<protein>
    <recommendedName>
        <fullName evidence="1">HNH domain-containing protein</fullName>
    </recommendedName>
</protein>
<reference evidence="2 3" key="1">
    <citation type="journal article" date="2014" name="J. Biotechnol.">
        <title>Complete genome sequence of the actinobacterium Amycolatopsis japonica MG417-CF17(T) (=DSM 44213T) producing (S,S)-N,N'-ethylenediaminedisuccinic acid.</title>
        <authorList>
            <person name="Stegmann E."/>
            <person name="Albersmeier A."/>
            <person name="Spohn M."/>
            <person name="Gert H."/>
            <person name="Weber T."/>
            <person name="Wohlleben W."/>
            <person name="Kalinowski J."/>
            <person name="Ruckert C."/>
        </authorList>
    </citation>
    <scope>NUCLEOTIDE SEQUENCE [LARGE SCALE GENOMIC DNA]</scope>
    <source>
        <strain evidence="3">MG417-CF17 (DSM 44213)</strain>
    </source>
</reference>
<evidence type="ECO:0000313" key="2">
    <source>
        <dbReference type="EMBL" id="AIG80186.1"/>
    </source>
</evidence>
<dbReference type="GO" id="GO:0003676">
    <property type="term" value="F:nucleic acid binding"/>
    <property type="evidence" value="ECO:0007669"/>
    <property type="project" value="InterPro"/>
</dbReference>
<feature type="domain" description="HNH" evidence="1">
    <location>
        <begin position="60"/>
        <end position="102"/>
    </location>
</feature>
<dbReference type="GO" id="GO:0004519">
    <property type="term" value="F:endonuclease activity"/>
    <property type="evidence" value="ECO:0007669"/>
    <property type="project" value="InterPro"/>
</dbReference>
<name>A0A075V6V4_9PSEU</name>
<dbReference type="KEGG" id="aja:AJAP_36940"/>
<dbReference type="CDD" id="cd00085">
    <property type="entry name" value="HNHc"/>
    <property type="match status" value="1"/>
</dbReference>